<dbReference type="InterPro" id="IPR001293">
    <property type="entry name" value="Znf_TRAF"/>
</dbReference>
<dbReference type="Proteomes" id="UP001159364">
    <property type="component" value="Linkage Group LG08"/>
</dbReference>
<feature type="region of interest" description="Disordered" evidence="5">
    <location>
        <begin position="462"/>
        <end position="597"/>
    </location>
</feature>
<dbReference type="InterPro" id="IPR013083">
    <property type="entry name" value="Znf_RING/FYVE/PHD"/>
</dbReference>
<keyword evidence="3 4" id="KW-0862">Zinc</keyword>
<dbReference type="SUPFAM" id="SSF49599">
    <property type="entry name" value="TRAF domain-like"/>
    <property type="match status" value="1"/>
</dbReference>
<dbReference type="PANTHER" id="PTHR10131:SF161">
    <property type="entry name" value="F26K24.24 PROTEIN"/>
    <property type="match status" value="1"/>
</dbReference>
<feature type="compositionally biased region" description="Basic and acidic residues" evidence="5">
    <location>
        <begin position="463"/>
        <end position="484"/>
    </location>
</feature>
<dbReference type="GO" id="GO:0008270">
    <property type="term" value="F:zinc ion binding"/>
    <property type="evidence" value="ECO:0007669"/>
    <property type="project" value="UniProtKB-KW"/>
</dbReference>
<dbReference type="PROSITE" id="PS50145">
    <property type="entry name" value="ZF_TRAF"/>
    <property type="match status" value="1"/>
</dbReference>
<reference evidence="7 8" key="1">
    <citation type="submission" date="2021-09" db="EMBL/GenBank/DDBJ databases">
        <title>Genomic insights and catalytic innovation underlie evolution of tropane alkaloids biosynthesis.</title>
        <authorList>
            <person name="Wang Y.-J."/>
            <person name="Tian T."/>
            <person name="Huang J.-P."/>
            <person name="Huang S.-X."/>
        </authorList>
    </citation>
    <scope>NUCLEOTIDE SEQUENCE [LARGE SCALE GENOMIC DNA]</scope>
    <source>
        <strain evidence="7">KIB-2018</strain>
        <tissue evidence="7">Leaf</tissue>
    </source>
</reference>
<feature type="region of interest" description="Disordered" evidence="5">
    <location>
        <begin position="351"/>
        <end position="412"/>
    </location>
</feature>
<evidence type="ECO:0000313" key="7">
    <source>
        <dbReference type="EMBL" id="KAJ8900140.1"/>
    </source>
</evidence>
<feature type="compositionally biased region" description="Basic and acidic residues" evidence="5">
    <location>
        <begin position="534"/>
        <end position="553"/>
    </location>
</feature>
<dbReference type="AlphaFoldDB" id="A0AAV8UCI0"/>
<evidence type="ECO:0000256" key="2">
    <source>
        <dbReference type="ARBA" id="ARBA00022771"/>
    </source>
</evidence>
<evidence type="ECO:0000259" key="6">
    <source>
        <dbReference type="PROSITE" id="PS50145"/>
    </source>
</evidence>
<evidence type="ECO:0000256" key="1">
    <source>
        <dbReference type="ARBA" id="ARBA00022723"/>
    </source>
</evidence>
<keyword evidence="1 4" id="KW-0479">Metal-binding</keyword>
<name>A0AAV8UCI0_9ROSI</name>
<feature type="domain" description="TRAF-type" evidence="6">
    <location>
        <begin position="218"/>
        <end position="274"/>
    </location>
</feature>
<evidence type="ECO:0000256" key="3">
    <source>
        <dbReference type="ARBA" id="ARBA00022833"/>
    </source>
</evidence>
<evidence type="ECO:0000313" key="8">
    <source>
        <dbReference type="Proteomes" id="UP001159364"/>
    </source>
</evidence>
<evidence type="ECO:0000256" key="5">
    <source>
        <dbReference type="SAM" id="MobiDB-lite"/>
    </source>
</evidence>
<feature type="zinc finger region" description="TRAF-type" evidence="4">
    <location>
        <begin position="218"/>
        <end position="274"/>
    </location>
</feature>
<dbReference type="EMBL" id="JAIWQS010000008">
    <property type="protein sequence ID" value="KAJ8900140.1"/>
    <property type="molecule type" value="Genomic_DNA"/>
</dbReference>
<gene>
    <name evidence="7" type="ORF">K2173_024256</name>
</gene>
<sequence length="617" mass="67541">MDPPLIDVELLPENEKIQDEKEEGPAFHCGLYDTEVVHKIAQALLPGLATACVDNTTGGIFKSPGSVAVDIRKEMIDYLTQRSESFVAESVILEGSPEAEVSDHPFDIISDFVDDFAISKRNFFSRVSGWLLSEKREDRVDDFVQEMEMNGFWLLERREAVAQTLLKNVDFKNTFHCDLKFKTSEELVEHMVNCGFGPLNCTNEGCTAMFSAKHLENHDSVCPFKMIPCEQKCPDILMRREMDRHCITVCPMKLVNCPFYAVGCQSTVPKCMIQQHNSDDLHSHVLCILKSNYYKEAPVEALKQRANQIVQVSSGELGDARDVRSLHLKIKNLDAKLGPLEIKVAEVISEESSEAADNTIGEPTEATTIKNGEPTETKNYSSKEPTEAANNKNGEPTETRNIKKGEPTEAANNTNRELIEAAIESGEPAEVASINIGKSTEAANTKNGEPVKIGEAATGINKEPIKAANGRDGEPVEDIKQKNEEENEYPVKAATQREQNEDANGKAGEPVEGVKGEPTEVGNDKSGEFTGTAHGKDGESMENENDKSAEDTKSTNGEATKAMDINNSQPTEDANNTDTEATEPRSNTKANKIKIDEQCVGGAVANASKEAQGVVQS</sequence>
<comment type="caution">
    <text evidence="7">The sequence shown here is derived from an EMBL/GenBank/DDBJ whole genome shotgun (WGS) entry which is preliminary data.</text>
</comment>
<feature type="compositionally biased region" description="Basic and acidic residues" evidence="5">
    <location>
        <begin position="395"/>
        <end position="407"/>
    </location>
</feature>
<feature type="compositionally biased region" description="Basic and acidic residues" evidence="5">
    <location>
        <begin position="512"/>
        <end position="527"/>
    </location>
</feature>
<organism evidence="7 8">
    <name type="scientific">Erythroxylum novogranatense</name>
    <dbReference type="NCBI Taxonomy" id="1862640"/>
    <lineage>
        <taxon>Eukaryota</taxon>
        <taxon>Viridiplantae</taxon>
        <taxon>Streptophyta</taxon>
        <taxon>Embryophyta</taxon>
        <taxon>Tracheophyta</taxon>
        <taxon>Spermatophyta</taxon>
        <taxon>Magnoliopsida</taxon>
        <taxon>eudicotyledons</taxon>
        <taxon>Gunneridae</taxon>
        <taxon>Pentapetalae</taxon>
        <taxon>rosids</taxon>
        <taxon>fabids</taxon>
        <taxon>Malpighiales</taxon>
        <taxon>Erythroxylaceae</taxon>
        <taxon>Erythroxylum</taxon>
    </lineage>
</organism>
<dbReference type="Gene3D" id="3.30.40.10">
    <property type="entry name" value="Zinc/RING finger domain, C3HC4 (zinc finger)"/>
    <property type="match status" value="1"/>
</dbReference>
<keyword evidence="8" id="KW-1185">Reference proteome</keyword>
<feature type="compositionally biased region" description="Polar residues" evidence="5">
    <location>
        <begin position="377"/>
        <end position="394"/>
    </location>
</feature>
<proteinExistence type="predicted"/>
<evidence type="ECO:0000256" key="4">
    <source>
        <dbReference type="PROSITE-ProRule" id="PRU00207"/>
    </source>
</evidence>
<feature type="compositionally biased region" description="Polar residues" evidence="5">
    <location>
        <begin position="565"/>
        <end position="590"/>
    </location>
</feature>
<accession>A0AAV8UCI0</accession>
<protein>
    <recommendedName>
        <fullName evidence="6">TRAF-type domain-containing protein</fullName>
    </recommendedName>
</protein>
<keyword evidence="2 4" id="KW-0863">Zinc-finger</keyword>
<dbReference type="Pfam" id="PF02176">
    <property type="entry name" value="zf-TRAF"/>
    <property type="match status" value="1"/>
</dbReference>
<dbReference type="PANTHER" id="PTHR10131">
    <property type="entry name" value="TNF RECEPTOR ASSOCIATED FACTOR"/>
    <property type="match status" value="1"/>
</dbReference>